<dbReference type="PANTHER" id="PTHR32196:SF21">
    <property type="entry name" value="ABC TRANSPORTER PERMEASE PROTEIN YPHD-RELATED"/>
    <property type="match status" value="1"/>
</dbReference>
<dbReference type="GO" id="GO:0022857">
    <property type="term" value="F:transmembrane transporter activity"/>
    <property type="evidence" value="ECO:0007669"/>
    <property type="project" value="InterPro"/>
</dbReference>
<feature type="transmembrane region" description="Helical" evidence="9">
    <location>
        <begin position="119"/>
        <end position="142"/>
    </location>
</feature>
<evidence type="ECO:0000313" key="11">
    <source>
        <dbReference type="Proteomes" id="UP001162834"/>
    </source>
</evidence>
<feature type="transmembrane region" description="Helical" evidence="9">
    <location>
        <begin position="319"/>
        <end position="339"/>
    </location>
</feature>
<dbReference type="CDD" id="cd06579">
    <property type="entry name" value="TM_PBP1_transp_AraH_like"/>
    <property type="match status" value="1"/>
</dbReference>
<feature type="region of interest" description="Disordered" evidence="8">
    <location>
        <begin position="1"/>
        <end position="28"/>
    </location>
</feature>
<evidence type="ECO:0000256" key="5">
    <source>
        <dbReference type="ARBA" id="ARBA00022692"/>
    </source>
</evidence>
<feature type="transmembrane region" description="Helical" evidence="9">
    <location>
        <begin position="269"/>
        <end position="287"/>
    </location>
</feature>
<feature type="transmembrane region" description="Helical" evidence="9">
    <location>
        <begin position="70"/>
        <end position="88"/>
    </location>
</feature>
<keyword evidence="6 9" id="KW-1133">Transmembrane helix</keyword>
<feature type="transmembrane region" description="Helical" evidence="9">
    <location>
        <begin position="188"/>
        <end position="209"/>
    </location>
</feature>
<feature type="transmembrane region" description="Helical" evidence="9">
    <location>
        <begin position="238"/>
        <end position="257"/>
    </location>
</feature>
<evidence type="ECO:0000256" key="8">
    <source>
        <dbReference type="SAM" id="MobiDB-lite"/>
    </source>
</evidence>
<organism evidence="10 11">
    <name type="scientific">Capillimicrobium parvum</name>
    <dbReference type="NCBI Taxonomy" id="2884022"/>
    <lineage>
        <taxon>Bacteria</taxon>
        <taxon>Bacillati</taxon>
        <taxon>Actinomycetota</taxon>
        <taxon>Thermoleophilia</taxon>
        <taxon>Solirubrobacterales</taxon>
        <taxon>Capillimicrobiaceae</taxon>
        <taxon>Capillimicrobium</taxon>
    </lineage>
</organism>
<comment type="subcellular location">
    <subcellularLocation>
        <location evidence="1">Cell membrane</location>
        <topology evidence="1">Multi-pass membrane protein</topology>
    </subcellularLocation>
</comment>
<dbReference type="KEGG" id="sbae:DSM104329_00235"/>
<sequence>MSETSAPATATTGVPPTGADDPATDPRRHRSLTGDIAQRFALVGCWIVMIAAFGAALGDTFLSWSNFGNMFSSQTVLLVLALGLIVPLTSGDFDLSVASVLTMTGIVIGLLNVNHGWSIWAAIVVALALALTIGLLNGLLIVLFDVDSFIVTLGSSTVLAGVALWVSGGATITGTSEVLSNLVIVDQLFGVSLQFYYGLVLVGLMWFVFEFTPAGRRLLFVGRGRSVARLSGVKVNRVRVYALVASAGMAGLAGVIFTGTTGGADPTSGATFLLPAFAAAFLGSTTIKPGRFNAMGTLVAVYFLVTGITGLQQLGADTYVQQLFYGGALLVAVVVSSVVRKRRARV</sequence>
<dbReference type="AlphaFoldDB" id="A0A9E7BWQ9"/>
<dbReference type="GO" id="GO:0005886">
    <property type="term" value="C:plasma membrane"/>
    <property type="evidence" value="ECO:0007669"/>
    <property type="project" value="UniProtKB-SubCell"/>
</dbReference>
<feature type="transmembrane region" description="Helical" evidence="9">
    <location>
        <begin position="95"/>
        <end position="113"/>
    </location>
</feature>
<keyword evidence="2" id="KW-0813">Transport</keyword>
<dbReference type="InterPro" id="IPR001851">
    <property type="entry name" value="ABC_transp_permease"/>
</dbReference>
<feature type="compositionally biased region" description="Low complexity" evidence="8">
    <location>
        <begin position="1"/>
        <end position="21"/>
    </location>
</feature>
<evidence type="ECO:0008006" key="12">
    <source>
        <dbReference type="Google" id="ProtNLM"/>
    </source>
</evidence>
<evidence type="ECO:0000256" key="3">
    <source>
        <dbReference type="ARBA" id="ARBA00022475"/>
    </source>
</evidence>
<evidence type="ECO:0000256" key="1">
    <source>
        <dbReference type="ARBA" id="ARBA00004651"/>
    </source>
</evidence>
<evidence type="ECO:0000256" key="2">
    <source>
        <dbReference type="ARBA" id="ARBA00022448"/>
    </source>
</evidence>
<reference evidence="10" key="1">
    <citation type="journal article" date="2022" name="Int. J. Syst. Evol. Microbiol.">
        <title>Pseudomonas aegrilactucae sp. nov. and Pseudomonas morbosilactucae sp. nov., pathogens causing bacterial rot of lettuce in Japan.</title>
        <authorList>
            <person name="Sawada H."/>
            <person name="Fujikawa T."/>
            <person name="Satou M."/>
        </authorList>
    </citation>
    <scope>NUCLEOTIDE SEQUENCE</scope>
    <source>
        <strain evidence="10">0166_1</strain>
    </source>
</reference>
<evidence type="ECO:0000256" key="4">
    <source>
        <dbReference type="ARBA" id="ARBA00022519"/>
    </source>
</evidence>
<evidence type="ECO:0000256" key="6">
    <source>
        <dbReference type="ARBA" id="ARBA00022989"/>
    </source>
</evidence>
<protein>
    <recommendedName>
        <fullName evidence="12">ABC transporter permease</fullName>
    </recommendedName>
</protein>
<evidence type="ECO:0000256" key="7">
    <source>
        <dbReference type="ARBA" id="ARBA00023136"/>
    </source>
</evidence>
<dbReference type="EMBL" id="CP087164">
    <property type="protein sequence ID" value="UGS33870.1"/>
    <property type="molecule type" value="Genomic_DNA"/>
</dbReference>
<keyword evidence="7 9" id="KW-0472">Membrane</keyword>
<accession>A0A9E7BWQ9</accession>
<dbReference type="Proteomes" id="UP001162834">
    <property type="component" value="Chromosome"/>
</dbReference>
<dbReference type="PANTHER" id="PTHR32196">
    <property type="entry name" value="ABC TRANSPORTER PERMEASE PROTEIN YPHD-RELATED-RELATED"/>
    <property type="match status" value="1"/>
</dbReference>
<dbReference type="Pfam" id="PF02653">
    <property type="entry name" value="BPD_transp_2"/>
    <property type="match status" value="1"/>
</dbReference>
<proteinExistence type="predicted"/>
<feature type="transmembrane region" description="Helical" evidence="9">
    <location>
        <begin position="149"/>
        <end position="168"/>
    </location>
</feature>
<keyword evidence="4" id="KW-0997">Cell inner membrane</keyword>
<gene>
    <name evidence="10" type="ORF">DSM104329_00235</name>
</gene>
<feature type="transmembrane region" description="Helical" evidence="9">
    <location>
        <begin position="294"/>
        <end position="313"/>
    </location>
</feature>
<name>A0A9E7BWQ9_9ACTN</name>
<keyword evidence="11" id="KW-1185">Reference proteome</keyword>
<keyword evidence="3" id="KW-1003">Cell membrane</keyword>
<evidence type="ECO:0000313" key="10">
    <source>
        <dbReference type="EMBL" id="UGS33870.1"/>
    </source>
</evidence>
<dbReference type="RefSeq" id="WP_259313560.1">
    <property type="nucleotide sequence ID" value="NZ_CP087164.1"/>
</dbReference>
<evidence type="ECO:0000256" key="9">
    <source>
        <dbReference type="SAM" id="Phobius"/>
    </source>
</evidence>
<feature type="transmembrane region" description="Helical" evidence="9">
    <location>
        <begin position="36"/>
        <end position="58"/>
    </location>
</feature>
<keyword evidence="5 9" id="KW-0812">Transmembrane</keyword>